<reference evidence="3" key="2">
    <citation type="submission" date="2015-01" db="EMBL/GenBank/DDBJ databases">
        <title>Evolutionary Origins and Diversification of the Mycorrhizal Mutualists.</title>
        <authorList>
            <consortium name="DOE Joint Genome Institute"/>
            <consortium name="Mycorrhizal Genomics Consortium"/>
            <person name="Kohler A."/>
            <person name="Kuo A."/>
            <person name="Nagy L.G."/>
            <person name="Floudas D."/>
            <person name="Copeland A."/>
            <person name="Barry K.W."/>
            <person name="Cichocki N."/>
            <person name="Veneault-Fourrey C."/>
            <person name="LaButti K."/>
            <person name="Lindquist E.A."/>
            <person name="Lipzen A."/>
            <person name="Lundell T."/>
            <person name="Morin E."/>
            <person name="Murat C."/>
            <person name="Riley R."/>
            <person name="Ohm R."/>
            <person name="Sun H."/>
            <person name="Tunlid A."/>
            <person name="Henrissat B."/>
            <person name="Grigoriev I.V."/>
            <person name="Hibbett D.S."/>
            <person name="Martin F."/>
        </authorList>
    </citation>
    <scope>NUCLEOTIDE SEQUENCE [LARGE SCALE GENOMIC DNA]</scope>
    <source>
        <strain evidence="3">Ve08.2h10</strain>
    </source>
</reference>
<dbReference type="InParanoid" id="A0A0D0CRI7"/>
<dbReference type="GO" id="GO:0003676">
    <property type="term" value="F:nucleic acid binding"/>
    <property type="evidence" value="ECO:0007669"/>
    <property type="project" value="InterPro"/>
</dbReference>
<feature type="non-terminal residue" evidence="2">
    <location>
        <position position="85"/>
    </location>
</feature>
<dbReference type="AlphaFoldDB" id="A0A0D0CRI7"/>
<evidence type="ECO:0000313" key="2">
    <source>
        <dbReference type="EMBL" id="KIK73406.1"/>
    </source>
</evidence>
<dbReference type="Pfam" id="PF03184">
    <property type="entry name" value="DDE_1"/>
    <property type="match status" value="1"/>
</dbReference>
<organism evidence="2 3">
    <name type="scientific">Paxillus rubicundulus Ve08.2h10</name>
    <dbReference type="NCBI Taxonomy" id="930991"/>
    <lineage>
        <taxon>Eukaryota</taxon>
        <taxon>Fungi</taxon>
        <taxon>Dikarya</taxon>
        <taxon>Basidiomycota</taxon>
        <taxon>Agaricomycotina</taxon>
        <taxon>Agaricomycetes</taxon>
        <taxon>Agaricomycetidae</taxon>
        <taxon>Boletales</taxon>
        <taxon>Paxilineae</taxon>
        <taxon>Paxillaceae</taxon>
        <taxon>Paxillus</taxon>
    </lineage>
</organism>
<feature type="non-terminal residue" evidence="2">
    <location>
        <position position="1"/>
    </location>
</feature>
<dbReference type="InterPro" id="IPR004875">
    <property type="entry name" value="DDE_SF_endonuclease_dom"/>
</dbReference>
<evidence type="ECO:0000313" key="3">
    <source>
        <dbReference type="Proteomes" id="UP000054538"/>
    </source>
</evidence>
<evidence type="ECO:0000259" key="1">
    <source>
        <dbReference type="Pfam" id="PF03184"/>
    </source>
</evidence>
<protein>
    <recommendedName>
        <fullName evidence="1">DDE-1 domain-containing protein</fullName>
    </recommendedName>
</protein>
<name>A0A0D0CRI7_9AGAM</name>
<dbReference type="OrthoDB" id="3265672at2759"/>
<sequence>YKFESDNLELVTVIECVCADGTKLQPAFVFAGKEQCPSWWTVDPRICTYSTLNGWMDDFVGSMWFEKSFIPQATAHNPGGKPILL</sequence>
<keyword evidence="3" id="KW-1185">Reference proteome</keyword>
<dbReference type="Proteomes" id="UP000054538">
    <property type="component" value="Unassembled WGS sequence"/>
</dbReference>
<proteinExistence type="predicted"/>
<reference evidence="2 3" key="1">
    <citation type="submission" date="2014-04" db="EMBL/GenBank/DDBJ databases">
        <authorList>
            <consortium name="DOE Joint Genome Institute"/>
            <person name="Kuo A."/>
            <person name="Kohler A."/>
            <person name="Jargeat P."/>
            <person name="Nagy L.G."/>
            <person name="Floudas D."/>
            <person name="Copeland A."/>
            <person name="Barry K.W."/>
            <person name="Cichocki N."/>
            <person name="Veneault-Fourrey C."/>
            <person name="LaButti K."/>
            <person name="Lindquist E.A."/>
            <person name="Lipzen A."/>
            <person name="Lundell T."/>
            <person name="Morin E."/>
            <person name="Murat C."/>
            <person name="Sun H."/>
            <person name="Tunlid A."/>
            <person name="Henrissat B."/>
            <person name="Grigoriev I.V."/>
            <person name="Hibbett D.S."/>
            <person name="Martin F."/>
            <person name="Nordberg H.P."/>
            <person name="Cantor M.N."/>
            <person name="Hua S.X."/>
        </authorList>
    </citation>
    <scope>NUCLEOTIDE SEQUENCE [LARGE SCALE GENOMIC DNA]</scope>
    <source>
        <strain evidence="2 3">Ve08.2h10</strain>
    </source>
</reference>
<dbReference type="EMBL" id="KN829783">
    <property type="protein sequence ID" value="KIK73406.1"/>
    <property type="molecule type" value="Genomic_DNA"/>
</dbReference>
<feature type="domain" description="DDE-1" evidence="1">
    <location>
        <begin position="9"/>
        <end position="84"/>
    </location>
</feature>
<dbReference type="HOGENOM" id="CLU_013929_16_0_1"/>
<accession>A0A0D0CRI7</accession>
<gene>
    <name evidence="2" type="ORF">PAXRUDRAFT_81286</name>
</gene>